<keyword evidence="3" id="KW-1185">Reference proteome</keyword>
<protein>
    <submittedName>
        <fullName evidence="2">Uncharacterized protein</fullName>
    </submittedName>
</protein>
<evidence type="ECO:0000313" key="2">
    <source>
        <dbReference type="EMBL" id="KAJ1158204.1"/>
    </source>
</evidence>
<evidence type="ECO:0000256" key="1">
    <source>
        <dbReference type="SAM" id="SignalP"/>
    </source>
</evidence>
<dbReference type="Proteomes" id="UP001066276">
    <property type="component" value="Chromosome 5"/>
</dbReference>
<keyword evidence="1" id="KW-0732">Signal</keyword>
<comment type="caution">
    <text evidence="2">The sequence shown here is derived from an EMBL/GenBank/DDBJ whole genome shotgun (WGS) entry which is preliminary data.</text>
</comment>
<dbReference type="EMBL" id="JANPWB010000009">
    <property type="protein sequence ID" value="KAJ1158204.1"/>
    <property type="molecule type" value="Genomic_DNA"/>
</dbReference>
<reference evidence="2" key="1">
    <citation type="journal article" date="2022" name="bioRxiv">
        <title>Sequencing and chromosome-scale assembly of the giantPleurodeles waltlgenome.</title>
        <authorList>
            <person name="Brown T."/>
            <person name="Elewa A."/>
            <person name="Iarovenko S."/>
            <person name="Subramanian E."/>
            <person name="Araus A.J."/>
            <person name="Petzold A."/>
            <person name="Susuki M."/>
            <person name="Suzuki K.-i.T."/>
            <person name="Hayashi T."/>
            <person name="Toyoda A."/>
            <person name="Oliveira C."/>
            <person name="Osipova E."/>
            <person name="Leigh N.D."/>
            <person name="Simon A."/>
            <person name="Yun M.H."/>
        </authorList>
    </citation>
    <scope>NUCLEOTIDE SEQUENCE</scope>
    <source>
        <strain evidence="2">20211129_DDA</strain>
        <tissue evidence="2">Liver</tissue>
    </source>
</reference>
<proteinExistence type="predicted"/>
<evidence type="ECO:0000313" key="3">
    <source>
        <dbReference type="Proteomes" id="UP001066276"/>
    </source>
</evidence>
<name>A0AAV7RZJ1_PLEWA</name>
<accession>A0AAV7RZJ1</accession>
<dbReference type="AlphaFoldDB" id="A0AAV7RZJ1"/>
<feature type="signal peptide" evidence="1">
    <location>
        <begin position="1"/>
        <end position="22"/>
    </location>
</feature>
<gene>
    <name evidence="2" type="ORF">NDU88_010898</name>
</gene>
<organism evidence="2 3">
    <name type="scientific">Pleurodeles waltl</name>
    <name type="common">Iberian ribbed newt</name>
    <dbReference type="NCBI Taxonomy" id="8319"/>
    <lineage>
        <taxon>Eukaryota</taxon>
        <taxon>Metazoa</taxon>
        <taxon>Chordata</taxon>
        <taxon>Craniata</taxon>
        <taxon>Vertebrata</taxon>
        <taxon>Euteleostomi</taxon>
        <taxon>Amphibia</taxon>
        <taxon>Batrachia</taxon>
        <taxon>Caudata</taxon>
        <taxon>Salamandroidea</taxon>
        <taxon>Salamandridae</taxon>
        <taxon>Pleurodelinae</taxon>
        <taxon>Pleurodeles</taxon>
    </lineage>
</organism>
<feature type="chain" id="PRO_5043911053" evidence="1">
    <location>
        <begin position="23"/>
        <end position="210"/>
    </location>
</feature>
<sequence>MLSRWVLRIILGIGLMLSFCSGQSGDELLEIGSGSTIDEMRDSAQQFKNEAYGPDHCELTFHTQPHHEPCRGVEEPSASKQELQYLKDLLKDTARVLQNLQYTVRTEAGDLSYQEEIMETIRGTKEDNQEFHVTFNKVFSEFQSQMEDDSVDTGEEKKKLKKDFVMMDHMLRMNRRLAEQLDTTSHDLDVLLTQHFKKSMSLLHRSTVKS</sequence>